<evidence type="ECO:0000256" key="9">
    <source>
        <dbReference type="ARBA" id="ARBA00023319"/>
    </source>
</evidence>
<dbReference type="PROSITE" id="PS00109">
    <property type="entry name" value="PROTEIN_KINASE_TYR"/>
    <property type="match status" value="1"/>
</dbReference>
<evidence type="ECO:0000256" key="12">
    <source>
        <dbReference type="PIRSR" id="PIRSR000615-2"/>
    </source>
</evidence>
<evidence type="ECO:0000256" key="2">
    <source>
        <dbReference type="ARBA" id="ARBA00011902"/>
    </source>
</evidence>
<feature type="domain" description="Ig-like" evidence="19">
    <location>
        <begin position="217"/>
        <end position="315"/>
    </location>
</feature>
<dbReference type="Gene3D" id="2.60.40.10">
    <property type="entry name" value="Immunoglobulins"/>
    <property type="match status" value="7"/>
</dbReference>
<feature type="binding site" evidence="12 15">
    <location>
        <position position="863"/>
    </location>
    <ligand>
        <name>ATP</name>
        <dbReference type="ChEBI" id="CHEBI:30616"/>
    </ligand>
</feature>
<evidence type="ECO:0000256" key="5">
    <source>
        <dbReference type="ARBA" id="ARBA00023136"/>
    </source>
</evidence>
<keyword evidence="8" id="KW-0325">Glycoprotein</keyword>
<keyword evidence="5 16" id="KW-0472">Membrane</keyword>
<dbReference type="InterPro" id="IPR011009">
    <property type="entry name" value="Kinase-like_dom_sf"/>
</dbReference>
<dbReference type="FunFam" id="1.10.510.10:FF:000373">
    <property type="entry name" value="Receptor protein-tyrosine kinase"/>
    <property type="match status" value="1"/>
</dbReference>
<dbReference type="GO" id="GO:0004714">
    <property type="term" value="F:transmembrane receptor protein tyrosine kinase activity"/>
    <property type="evidence" value="ECO:0007669"/>
    <property type="project" value="UniProtKB-EC"/>
</dbReference>
<feature type="domain" description="Ig-like" evidence="19">
    <location>
        <begin position="32"/>
        <end position="105"/>
    </location>
</feature>
<accession>A0A9P0INS2</accession>
<keyword evidence="9" id="KW-0393">Immunoglobulin domain</keyword>
<evidence type="ECO:0000256" key="15">
    <source>
        <dbReference type="PROSITE-ProRule" id="PRU10141"/>
    </source>
</evidence>
<name>A0A9P0INS2_APHGO</name>
<dbReference type="InterPro" id="IPR001245">
    <property type="entry name" value="Ser-Thr/Tyr_kinase_cat_dom"/>
</dbReference>
<feature type="domain" description="Protein kinase" evidence="18">
    <location>
        <begin position="829"/>
        <end position="1171"/>
    </location>
</feature>
<dbReference type="Pfam" id="PF07714">
    <property type="entry name" value="PK_Tyr_Ser-Thr"/>
    <property type="match status" value="1"/>
</dbReference>
<keyword evidence="6" id="KW-1015">Disulfide bond</keyword>
<dbReference type="PROSITE" id="PS50835">
    <property type="entry name" value="IG_LIKE"/>
    <property type="match status" value="6"/>
</dbReference>
<feature type="domain" description="Ig-like" evidence="19">
    <location>
        <begin position="135"/>
        <end position="214"/>
    </location>
</feature>
<dbReference type="Proteomes" id="UP001154329">
    <property type="component" value="Chromosome 1"/>
</dbReference>
<dbReference type="SUPFAM" id="SSF56112">
    <property type="entry name" value="Protein kinase-like (PK-like)"/>
    <property type="match status" value="1"/>
</dbReference>
<dbReference type="EMBL" id="OU899034">
    <property type="protein sequence ID" value="CAH1711052.1"/>
    <property type="molecule type" value="Genomic_DNA"/>
</dbReference>
<feature type="domain" description="Ig-like" evidence="19">
    <location>
        <begin position="437"/>
        <end position="540"/>
    </location>
</feature>
<evidence type="ECO:0000256" key="4">
    <source>
        <dbReference type="ARBA" id="ARBA00022989"/>
    </source>
</evidence>
<evidence type="ECO:0000259" key="18">
    <source>
        <dbReference type="PROSITE" id="PS50011"/>
    </source>
</evidence>
<feature type="binding site" evidence="12">
    <location>
        <position position="1038"/>
    </location>
    <ligand>
        <name>ATP</name>
        <dbReference type="ChEBI" id="CHEBI:30616"/>
    </ligand>
</feature>
<sequence>MIFISHFARGLLCVAAAAMLGTVSAADIQIWPDVPELTLTSGADLTLKCTGDVPVKWKQDQYDPSLQIEKNSSINISQGLVNDSYISLLSLSRASYLDTGYYFCQPLSEDLVVDEQNSAKIYIFIQHDSHLLAIPENLVLLSQDEFGNVILPCRPTSPDINVTLTKDEEEITENLDYDPKIGYTLRSPSVQDSGVYYCEAKRNNSNELRELTVFINPKVHKVVMPYINSSDAYTDHLIIGQNLTLNCSVSMDLGISFTLHWNVPNEKKLQAGHVLIGKENFYNGLRHGVGKSVGSRLLSIQNVTSEDEGDYVCEVMVHSGHKNHATYKLKAFTPDMTYLSLSVQGDVYEITRKAGTRQVQWIVQVSAYPKPSLLWRDPNGKELGMNPEKISVENDKSTSKLVIKDLQLYDSGAYELVADNDAHVKRITVTLLVEDRPLVQITNSSNSKVFYEVGKMYSVECYIGGYPLPEVEWAFKKCPNYPECEESFIQISRSMYKETVFKETFLISLLNITAIETGILFCNATNEFGISNHESTFFVTDVSNGLSIKGPPIVVEGDDITVECGASKYNYNQDIKWIYRDLNNIEKPVNNDKNVLLINNKTSLSYRSYLMIKNITNIFDGEYLCTVPESYEKNTATILYSVLVRDSQIPVIHESSNSSSLKVKTGKPAQWGCYIEKGMPPPTVTWFKNGHVLRINKNDSRLLLLDKNQTLVIRFTALEDEGYYVCNASNKVGSAVSTKTLYLIDKPLEHEHFGFIAFCSVLTILLGVLMIGCAVHLKREKKLKKELALAGLLHFENGAVESWNPDLGIEEQAELLPYDKRWEFPRDKLKLGKQLGSGAFGVVFKAEAIGIIDKDTTTTVAVKMIKPNTDPSYIKALASELKIMIHLGRHLNVVNLLGAYTGNINKRELMVIVEYCRFGNIHQYMLKQRDCFVNQVTKDGYLDYSIKTISKNPYYVNVPNNTILPEKCDDSSTQIGSDGYLVPDEVEPEWRSNYRGDYKNLIVKPSCTHDLICWSFQVARGMEYLASRKILHGDLATRNILLAEENIVKICDFGFAKTMYNSENYKKKSDKDLLPVKWMAIESLRDRVFSTQSDVWAFGIVLWEIFSLAVTPYPNIQKFNDLFNRLVEGYRMEQPKYANSEIYNIMLDCWKMNPMTRPSFTDLAERLGDLLQDGTKSHYMNLNEVYMRMNTEGSVSTDYLSLLTAPTYLNCSTLSENNLNSCLNSSEHSENKDDLELRPMLHNPVECSGYINLTKPSSFSNPNYDVVGKSKNYSYLQSPCPRYTFHDLLIIKYMHLVFSTNY</sequence>
<keyword evidence="12 15" id="KW-0067">ATP-binding</keyword>
<evidence type="ECO:0000256" key="14">
    <source>
        <dbReference type="PIRSR" id="PIRSR000615-4"/>
    </source>
</evidence>
<evidence type="ECO:0000256" key="1">
    <source>
        <dbReference type="ARBA" id="ARBA00004167"/>
    </source>
</evidence>
<dbReference type="Pfam" id="PF07679">
    <property type="entry name" value="I-set"/>
    <property type="match status" value="2"/>
</dbReference>
<reference evidence="20" key="1">
    <citation type="submission" date="2022-02" db="EMBL/GenBank/DDBJ databases">
        <authorList>
            <person name="King R."/>
        </authorList>
    </citation>
    <scope>NUCLEOTIDE SEQUENCE</scope>
</reference>
<keyword evidence="4 16" id="KW-1133">Transmembrane helix</keyword>
<dbReference type="EC" id="2.7.10.1" evidence="2"/>
<evidence type="ECO:0000256" key="6">
    <source>
        <dbReference type="ARBA" id="ARBA00023157"/>
    </source>
</evidence>
<feature type="chain" id="PRO_5040217112" description="receptor protein-tyrosine kinase" evidence="17">
    <location>
        <begin position="26"/>
        <end position="1302"/>
    </location>
</feature>
<keyword evidence="13" id="KW-0479">Metal-binding</keyword>
<keyword evidence="13" id="KW-0460">Magnesium</keyword>
<dbReference type="Pfam" id="PF00047">
    <property type="entry name" value="ig"/>
    <property type="match status" value="1"/>
</dbReference>
<dbReference type="InterPro" id="IPR003599">
    <property type="entry name" value="Ig_sub"/>
</dbReference>
<comment type="catalytic activity">
    <reaction evidence="10">
        <text>L-tyrosyl-[protein] + ATP = O-phospho-L-tyrosyl-[protein] + ADP + H(+)</text>
        <dbReference type="Rhea" id="RHEA:10596"/>
        <dbReference type="Rhea" id="RHEA-COMP:10136"/>
        <dbReference type="Rhea" id="RHEA-COMP:20101"/>
        <dbReference type="ChEBI" id="CHEBI:15378"/>
        <dbReference type="ChEBI" id="CHEBI:30616"/>
        <dbReference type="ChEBI" id="CHEBI:46858"/>
        <dbReference type="ChEBI" id="CHEBI:61978"/>
        <dbReference type="ChEBI" id="CHEBI:456216"/>
        <dbReference type="EC" id="2.7.10.1"/>
    </reaction>
</comment>
<evidence type="ECO:0000256" key="10">
    <source>
        <dbReference type="ARBA" id="ARBA00051243"/>
    </source>
</evidence>
<dbReference type="CDD" id="cd00096">
    <property type="entry name" value="Ig"/>
    <property type="match status" value="1"/>
</dbReference>
<evidence type="ECO:0000259" key="19">
    <source>
        <dbReference type="PROSITE" id="PS50835"/>
    </source>
</evidence>
<feature type="transmembrane region" description="Helical" evidence="16">
    <location>
        <begin position="753"/>
        <end position="777"/>
    </location>
</feature>
<protein>
    <recommendedName>
        <fullName evidence="2">receptor protein-tyrosine kinase</fullName>
        <ecNumber evidence="2">2.7.10.1</ecNumber>
    </recommendedName>
</protein>
<gene>
    <name evidence="20" type="ORF">APHIGO_LOCUS1457</name>
</gene>
<feature type="domain" description="Ig-like" evidence="19">
    <location>
        <begin position="556"/>
        <end position="636"/>
    </location>
</feature>
<evidence type="ECO:0000256" key="11">
    <source>
        <dbReference type="PIRSR" id="PIRSR000615-1"/>
    </source>
</evidence>
<feature type="signal peptide" evidence="17">
    <location>
        <begin position="1"/>
        <end position="25"/>
    </location>
</feature>
<dbReference type="GO" id="GO:0046872">
    <property type="term" value="F:metal ion binding"/>
    <property type="evidence" value="ECO:0007669"/>
    <property type="project" value="UniProtKB-KW"/>
</dbReference>
<dbReference type="GO" id="GO:0005886">
    <property type="term" value="C:plasma membrane"/>
    <property type="evidence" value="ECO:0007669"/>
    <property type="project" value="TreeGrafter"/>
</dbReference>
<dbReference type="GO" id="GO:0043235">
    <property type="term" value="C:receptor complex"/>
    <property type="evidence" value="ECO:0007669"/>
    <property type="project" value="TreeGrafter"/>
</dbReference>
<dbReference type="SUPFAM" id="SSF48726">
    <property type="entry name" value="Immunoglobulin"/>
    <property type="match status" value="6"/>
</dbReference>
<feature type="binding site" evidence="13">
    <location>
        <position position="1052"/>
    </location>
    <ligand>
        <name>Mg(2+)</name>
        <dbReference type="ChEBI" id="CHEBI:18420"/>
    </ligand>
</feature>
<feature type="active site" description="Proton acceptor" evidence="11">
    <location>
        <position position="1034"/>
    </location>
</feature>
<dbReference type="InterPro" id="IPR050122">
    <property type="entry name" value="RTK"/>
</dbReference>
<dbReference type="GO" id="GO:0007169">
    <property type="term" value="P:cell surface receptor protein tyrosine kinase signaling pathway"/>
    <property type="evidence" value="ECO:0007669"/>
    <property type="project" value="TreeGrafter"/>
</dbReference>
<dbReference type="InterPro" id="IPR003598">
    <property type="entry name" value="Ig_sub2"/>
</dbReference>
<reference evidence="20" key="2">
    <citation type="submission" date="2022-10" db="EMBL/GenBank/DDBJ databases">
        <authorList>
            <consortium name="ENA_rothamsted_submissions"/>
            <consortium name="culmorum"/>
            <person name="King R."/>
        </authorList>
    </citation>
    <scope>NUCLEOTIDE SEQUENCE</scope>
</reference>
<evidence type="ECO:0000256" key="8">
    <source>
        <dbReference type="ARBA" id="ARBA00023180"/>
    </source>
</evidence>
<dbReference type="PANTHER" id="PTHR24416">
    <property type="entry name" value="TYROSINE-PROTEIN KINASE RECEPTOR"/>
    <property type="match status" value="1"/>
</dbReference>
<keyword evidence="17" id="KW-0732">Signal</keyword>
<dbReference type="InterPro" id="IPR013151">
    <property type="entry name" value="Immunoglobulin_dom"/>
</dbReference>
<feature type="binding site" evidence="13">
    <location>
        <position position="1039"/>
    </location>
    <ligand>
        <name>Mg(2+)</name>
        <dbReference type="ChEBI" id="CHEBI:18420"/>
    </ligand>
</feature>
<dbReference type="Gene3D" id="3.30.200.20">
    <property type="entry name" value="Phosphorylase Kinase, domain 1"/>
    <property type="match status" value="1"/>
</dbReference>
<dbReference type="Gene3D" id="1.10.510.10">
    <property type="entry name" value="Transferase(Phosphotransferase) domain 1"/>
    <property type="match status" value="1"/>
</dbReference>
<dbReference type="InterPro" id="IPR036179">
    <property type="entry name" value="Ig-like_dom_sf"/>
</dbReference>
<dbReference type="InterPro" id="IPR008266">
    <property type="entry name" value="Tyr_kinase_AS"/>
</dbReference>
<proteinExistence type="predicted"/>
<keyword evidence="12 15" id="KW-0547">Nucleotide-binding</keyword>
<dbReference type="PIRSF" id="PIRSF000615">
    <property type="entry name" value="TyrPK_CSF1-R"/>
    <property type="match status" value="1"/>
</dbReference>
<feature type="site" description="Important for interaction with phosphotyrosine-binding proteins" evidence="14">
    <location>
        <position position="1179"/>
    </location>
</feature>
<evidence type="ECO:0000313" key="20">
    <source>
        <dbReference type="EMBL" id="CAH1711052.1"/>
    </source>
</evidence>
<dbReference type="SMART" id="SM00408">
    <property type="entry name" value="IGc2"/>
    <property type="match status" value="6"/>
</dbReference>
<evidence type="ECO:0000256" key="13">
    <source>
        <dbReference type="PIRSR" id="PIRSR000615-3"/>
    </source>
</evidence>
<evidence type="ECO:0000256" key="3">
    <source>
        <dbReference type="ARBA" id="ARBA00022692"/>
    </source>
</evidence>
<keyword evidence="21" id="KW-1185">Reference proteome</keyword>
<dbReference type="InterPro" id="IPR013783">
    <property type="entry name" value="Ig-like_fold"/>
</dbReference>
<dbReference type="Pfam" id="PF21339">
    <property type="entry name" value="VEGFR-1-like_Ig-like"/>
    <property type="match status" value="1"/>
</dbReference>
<dbReference type="InterPro" id="IPR007110">
    <property type="entry name" value="Ig-like_dom"/>
</dbReference>
<dbReference type="GO" id="GO:0005524">
    <property type="term" value="F:ATP binding"/>
    <property type="evidence" value="ECO:0007669"/>
    <property type="project" value="UniProtKB-UniRule"/>
</dbReference>
<keyword evidence="7" id="KW-0675">Receptor</keyword>
<dbReference type="FunFam" id="3.30.200.20:FF:000384">
    <property type="entry name" value="Receptor protein-tyrosine kinase"/>
    <property type="match status" value="1"/>
</dbReference>
<organism evidence="20 21">
    <name type="scientific">Aphis gossypii</name>
    <name type="common">Cotton aphid</name>
    <dbReference type="NCBI Taxonomy" id="80765"/>
    <lineage>
        <taxon>Eukaryota</taxon>
        <taxon>Metazoa</taxon>
        <taxon>Ecdysozoa</taxon>
        <taxon>Arthropoda</taxon>
        <taxon>Hexapoda</taxon>
        <taxon>Insecta</taxon>
        <taxon>Pterygota</taxon>
        <taxon>Neoptera</taxon>
        <taxon>Paraneoptera</taxon>
        <taxon>Hemiptera</taxon>
        <taxon>Sternorrhyncha</taxon>
        <taxon>Aphidomorpha</taxon>
        <taxon>Aphidoidea</taxon>
        <taxon>Aphididae</taxon>
        <taxon>Aphidini</taxon>
        <taxon>Aphis</taxon>
        <taxon>Aphis</taxon>
    </lineage>
</organism>
<dbReference type="InterPro" id="IPR013098">
    <property type="entry name" value="Ig_I-set"/>
</dbReference>
<evidence type="ECO:0000256" key="16">
    <source>
        <dbReference type="SAM" id="Phobius"/>
    </source>
</evidence>
<dbReference type="PANTHER" id="PTHR24416:SF600">
    <property type="entry name" value="PDGF- AND VEGF-RECEPTOR RELATED, ISOFORM J"/>
    <property type="match status" value="1"/>
</dbReference>
<feature type="transmembrane region" description="Helical" evidence="16">
    <location>
        <begin position="1095"/>
        <end position="1113"/>
    </location>
</feature>
<dbReference type="PROSITE" id="PS50011">
    <property type="entry name" value="PROTEIN_KINASE_DOM"/>
    <property type="match status" value="1"/>
</dbReference>
<feature type="domain" description="Ig-like" evidence="19">
    <location>
        <begin position="650"/>
        <end position="742"/>
    </location>
</feature>
<evidence type="ECO:0000256" key="7">
    <source>
        <dbReference type="ARBA" id="ARBA00023170"/>
    </source>
</evidence>
<comment type="subcellular location">
    <subcellularLocation>
        <location evidence="1">Membrane</location>
        <topology evidence="1">Single-pass membrane protein</topology>
    </subcellularLocation>
</comment>
<evidence type="ECO:0000256" key="17">
    <source>
        <dbReference type="SAM" id="SignalP"/>
    </source>
</evidence>
<dbReference type="SMART" id="SM00409">
    <property type="entry name" value="IG"/>
    <property type="match status" value="6"/>
</dbReference>
<evidence type="ECO:0000313" key="21">
    <source>
        <dbReference type="Proteomes" id="UP001154329"/>
    </source>
</evidence>
<keyword evidence="3 16" id="KW-0812">Transmembrane</keyword>
<dbReference type="PROSITE" id="PS00107">
    <property type="entry name" value="PROTEIN_KINASE_ATP"/>
    <property type="match status" value="1"/>
</dbReference>
<dbReference type="InterPro" id="IPR017441">
    <property type="entry name" value="Protein_kinase_ATP_BS"/>
</dbReference>
<dbReference type="InterPro" id="IPR000719">
    <property type="entry name" value="Prot_kinase_dom"/>
</dbReference>
<feature type="binding site" evidence="12">
    <location>
        <begin position="836"/>
        <end position="843"/>
    </location>
    <ligand>
        <name>ATP</name>
        <dbReference type="ChEBI" id="CHEBI:30616"/>
    </ligand>
</feature>